<sequence length="417" mass="48179">MNFGADHYYKLNRIFLSTIGLWPHSYITLRQIQCFVSVFILLSTTFPQLLKLITTKHDVELILKVLSSALPFMLFTVKYVTFYFVTEKIKGIMQQIQNDWNALKDKGELDIIRQYAKIARSFTTTIATVIYVSIGGVIFIQYVPIILDIVVPLNETRQVELLFQVEYFLDQEKYFHTIQFHLDVGLILAAITIMSTESFCLTLAIHAFGMFKITRYMPRILPIAQINDIAFSLHFCLYSYRMERVIDKNAPNTLMEKHCIFHNNIVTAVNIHRRAIEFSEFVKSTFAIPYLALILLGVTSSSVNLFLFFQVIMSSSTMEDLLKCIIFVICHFIYMFTTNYAGQQFIDHDADIYIKICNVQWYNAPLKTQKLILFLMQKTIKSYQINIGGLYCPSLEGFTALASASLSYFTVLCSLRK</sequence>
<protein>
    <recommendedName>
        <fullName evidence="10">Odorant receptor</fullName>
    </recommendedName>
</protein>
<feature type="transmembrane region" description="Helical" evidence="10">
    <location>
        <begin position="32"/>
        <end position="50"/>
    </location>
</feature>
<evidence type="ECO:0000256" key="1">
    <source>
        <dbReference type="ARBA" id="ARBA00004651"/>
    </source>
</evidence>
<keyword evidence="7 10" id="KW-0472">Membrane</keyword>
<comment type="caution">
    <text evidence="11">The sequence shown here is derived from an EMBL/GenBank/DDBJ whole genome shotgun (WGS) entry which is preliminary data.</text>
</comment>
<evidence type="ECO:0000256" key="3">
    <source>
        <dbReference type="ARBA" id="ARBA00022606"/>
    </source>
</evidence>
<feature type="transmembrane region" description="Helical" evidence="10">
    <location>
        <begin position="184"/>
        <end position="208"/>
    </location>
</feature>
<comment type="caution">
    <text evidence="10">Lacks conserved residue(s) required for the propagation of feature annotation.</text>
</comment>
<dbReference type="GO" id="GO:0007165">
    <property type="term" value="P:signal transduction"/>
    <property type="evidence" value="ECO:0007669"/>
    <property type="project" value="UniProtKB-KW"/>
</dbReference>
<dbReference type="Pfam" id="PF02949">
    <property type="entry name" value="7tm_6"/>
    <property type="match status" value="1"/>
</dbReference>
<dbReference type="PANTHER" id="PTHR21137">
    <property type="entry name" value="ODORANT RECEPTOR"/>
    <property type="match status" value="1"/>
</dbReference>
<keyword evidence="4 10" id="KW-0812">Transmembrane</keyword>
<gene>
    <name evidence="11" type="ORF">PUN28_005042</name>
</gene>
<keyword evidence="6 10" id="KW-1133">Transmembrane helix</keyword>
<dbReference type="GO" id="GO:0005886">
    <property type="term" value="C:plasma membrane"/>
    <property type="evidence" value="ECO:0007669"/>
    <property type="project" value="UniProtKB-SubCell"/>
</dbReference>
<evidence type="ECO:0000256" key="8">
    <source>
        <dbReference type="ARBA" id="ARBA00023170"/>
    </source>
</evidence>
<evidence type="ECO:0000256" key="10">
    <source>
        <dbReference type="RuleBase" id="RU351113"/>
    </source>
</evidence>
<keyword evidence="5 10" id="KW-0552">Olfaction</keyword>
<feature type="transmembrane region" description="Helical" evidence="10">
    <location>
        <begin position="62"/>
        <end position="85"/>
    </location>
</feature>
<keyword evidence="3 10" id="KW-0716">Sensory transduction</keyword>
<dbReference type="AlphaFoldDB" id="A0AAW2GIS2"/>
<dbReference type="EMBL" id="JADYXP020000004">
    <property type="protein sequence ID" value="KAL0126372.1"/>
    <property type="molecule type" value="Genomic_DNA"/>
</dbReference>
<feature type="transmembrane region" description="Helical" evidence="10">
    <location>
        <begin position="287"/>
        <end position="309"/>
    </location>
</feature>
<evidence type="ECO:0000256" key="4">
    <source>
        <dbReference type="ARBA" id="ARBA00022692"/>
    </source>
</evidence>
<evidence type="ECO:0000256" key="7">
    <source>
        <dbReference type="ARBA" id="ARBA00023136"/>
    </source>
</evidence>
<evidence type="ECO:0000256" key="2">
    <source>
        <dbReference type="ARBA" id="ARBA00022475"/>
    </source>
</evidence>
<keyword evidence="2" id="KW-1003">Cell membrane</keyword>
<dbReference type="InterPro" id="IPR004117">
    <property type="entry name" value="7tm6_olfct_rcpt"/>
</dbReference>
<comment type="subcellular location">
    <subcellularLocation>
        <location evidence="1 10">Cell membrane</location>
        <topology evidence="1 10">Multi-pass membrane protein</topology>
    </subcellularLocation>
</comment>
<feature type="transmembrane region" description="Helical" evidence="10">
    <location>
        <begin position="220"/>
        <end position="240"/>
    </location>
</feature>
<proteinExistence type="inferred from homology"/>
<evidence type="ECO:0000256" key="6">
    <source>
        <dbReference type="ARBA" id="ARBA00022989"/>
    </source>
</evidence>
<dbReference type="GO" id="GO:0004984">
    <property type="term" value="F:olfactory receptor activity"/>
    <property type="evidence" value="ECO:0007669"/>
    <property type="project" value="InterPro"/>
</dbReference>
<name>A0AAW2GIS2_9HYME</name>
<accession>A0AAW2GIS2</accession>
<feature type="transmembrane region" description="Helical" evidence="10">
    <location>
        <begin position="397"/>
        <end position="415"/>
    </location>
</feature>
<organism evidence="11 12">
    <name type="scientific">Cardiocondyla obscurior</name>
    <dbReference type="NCBI Taxonomy" id="286306"/>
    <lineage>
        <taxon>Eukaryota</taxon>
        <taxon>Metazoa</taxon>
        <taxon>Ecdysozoa</taxon>
        <taxon>Arthropoda</taxon>
        <taxon>Hexapoda</taxon>
        <taxon>Insecta</taxon>
        <taxon>Pterygota</taxon>
        <taxon>Neoptera</taxon>
        <taxon>Endopterygota</taxon>
        <taxon>Hymenoptera</taxon>
        <taxon>Apocrita</taxon>
        <taxon>Aculeata</taxon>
        <taxon>Formicoidea</taxon>
        <taxon>Formicidae</taxon>
        <taxon>Myrmicinae</taxon>
        <taxon>Cardiocondyla</taxon>
    </lineage>
</organism>
<evidence type="ECO:0000313" key="11">
    <source>
        <dbReference type="EMBL" id="KAL0126372.1"/>
    </source>
</evidence>
<dbReference type="PANTHER" id="PTHR21137:SF35">
    <property type="entry name" value="ODORANT RECEPTOR 19A-RELATED"/>
    <property type="match status" value="1"/>
</dbReference>
<dbReference type="GO" id="GO:0005549">
    <property type="term" value="F:odorant binding"/>
    <property type="evidence" value="ECO:0007669"/>
    <property type="project" value="InterPro"/>
</dbReference>
<feature type="transmembrane region" description="Helical" evidence="10">
    <location>
        <begin position="321"/>
        <end position="341"/>
    </location>
</feature>
<comment type="similarity">
    <text evidence="10">Belongs to the insect chemoreceptor superfamily. Heteromeric odorant receptor channel (TC 1.A.69) family.</text>
</comment>
<keyword evidence="8 10" id="KW-0675">Receptor</keyword>
<feature type="transmembrane region" description="Helical" evidence="10">
    <location>
        <begin position="122"/>
        <end position="143"/>
    </location>
</feature>
<reference evidence="11 12" key="1">
    <citation type="submission" date="2023-03" db="EMBL/GenBank/DDBJ databases">
        <title>High recombination rates correlate with genetic variation in Cardiocondyla obscurior ants.</title>
        <authorList>
            <person name="Errbii M."/>
        </authorList>
    </citation>
    <scope>NUCLEOTIDE SEQUENCE [LARGE SCALE GENOMIC DNA]</scope>
    <source>
        <strain evidence="11">Alpha-2009</strain>
        <tissue evidence="11">Whole body</tissue>
    </source>
</reference>
<evidence type="ECO:0000256" key="5">
    <source>
        <dbReference type="ARBA" id="ARBA00022725"/>
    </source>
</evidence>
<keyword evidence="12" id="KW-1185">Reference proteome</keyword>
<evidence type="ECO:0000313" key="12">
    <source>
        <dbReference type="Proteomes" id="UP001430953"/>
    </source>
</evidence>
<dbReference type="Proteomes" id="UP001430953">
    <property type="component" value="Unassembled WGS sequence"/>
</dbReference>
<keyword evidence="9 10" id="KW-0807">Transducer</keyword>
<evidence type="ECO:0000256" key="9">
    <source>
        <dbReference type="ARBA" id="ARBA00023224"/>
    </source>
</evidence>